<evidence type="ECO:0000256" key="8">
    <source>
        <dbReference type="ARBA" id="ARBA00063181"/>
    </source>
</evidence>
<dbReference type="GO" id="GO:0003743">
    <property type="term" value="F:translation initiation factor activity"/>
    <property type="evidence" value="ECO:0007669"/>
    <property type="project" value="UniProtKB-KW"/>
</dbReference>
<dbReference type="Proteomes" id="UP000225277">
    <property type="component" value="Unassembled WGS sequence"/>
</dbReference>
<dbReference type="InterPro" id="IPR009088">
    <property type="entry name" value="TFIIA_b-brl"/>
</dbReference>
<dbReference type="Pfam" id="PF02268">
    <property type="entry name" value="TFIIA_gamma_N"/>
    <property type="match status" value="1"/>
</dbReference>
<dbReference type="Gene3D" id="1.10.287.190">
    <property type="entry name" value="Transcription factor IIA gamma subunit, alpha-helical domain"/>
    <property type="match status" value="1"/>
</dbReference>
<reference evidence="12 13" key="1">
    <citation type="submission" date="2016-03" db="EMBL/GenBank/DDBJ databases">
        <authorList>
            <person name="Ploux O."/>
        </authorList>
    </citation>
    <scope>NUCLEOTIDE SEQUENCE [LARGE SCALE GENOMIC DNA]</scope>
    <source>
        <strain evidence="12 13">URUG2</strain>
    </source>
</reference>
<evidence type="ECO:0000256" key="9">
    <source>
        <dbReference type="PIRNR" id="PIRNR009415"/>
    </source>
</evidence>
<dbReference type="FunFam" id="1.10.287.190:FF:000001">
    <property type="entry name" value="Transcription initiation factor IIA subunit 2"/>
    <property type="match status" value="1"/>
</dbReference>
<comment type="subcellular location">
    <subcellularLocation>
        <location evidence="1 9">Nucleus</location>
    </subcellularLocation>
</comment>
<feature type="domain" description="Transcription initiation factor IIA gamma subunit C-terminal" evidence="11">
    <location>
        <begin position="67"/>
        <end position="110"/>
    </location>
</feature>
<dbReference type="Pfam" id="PF02751">
    <property type="entry name" value="TFIIA_gamma_C"/>
    <property type="match status" value="1"/>
</dbReference>
<keyword evidence="4 9" id="KW-0805">Transcription regulation</keyword>
<dbReference type="GeneID" id="35604815"/>
<dbReference type="InterPro" id="IPR009083">
    <property type="entry name" value="TFIIA_a-hlx"/>
</dbReference>
<dbReference type="PIRSF" id="PIRSF009415">
    <property type="entry name" value="Hum_TFIIA_gamma"/>
    <property type="match status" value="1"/>
</dbReference>
<keyword evidence="5 9" id="KW-0804">Transcription</keyword>
<dbReference type="InterPro" id="IPR003194">
    <property type="entry name" value="TFIIA_gsu"/>
</dbReference>
<dbReference type="GO" id="GO:0005672">
    <property type="term" value="C:transcription factor TFIIA complex"/>
    <property type="evidence" value="ECO:0007669"/>
    <property type="project" value="InterPro"/>
</dbReference>
<dbReference type="CDD" id="cd10145">
    <property type="entry name" value="TFIIA_gamma_N"/>
    <property type="match status" value="1"/>
</dbReference>
<evidence type="ECO:0000256" key="6">
    <source>
        <dbReference type="ARBA" id="ARBA00023242"/>
    </source>
</evidence>
<evidence type="ECO:0000259" key="11">
    <source>
        <dbReference type="Pfam" id="PF02751"/>
    </source>
</evidence>
<evidence type="ECO:0000256" key="5">
    <source>
        <dbReference type="ARBA" id="ARBA00023163"/>
    </source>
</evidence>
<dbReference type="SUPFAM" id="SSF50784">
    <property type="entry name" value="Transcription factor IIA (TFIIA), beta-barrel domain"/>
    <property type="match status" value="1"/>
</dbReference>
<name>A0A2D3V134_9PEZI</name>
<dbReference type="AlphaFoldDB" id="A0A2D3V134"/>
<evidence type="ECO:0000256" key="3">
    <source>
        <dbReference type="ARBA" id="ARBA00019928"/>
    </source>
</evidence>
<keyword evidence="6 9" id="KW-0539">Nucleus</keyword>
<sequence>MAQPATPQGFYELYRGTSIGVALADTLDDLISSRRIEPQLAMRIMANFDQHIASVLGEKVKARMTFKGHLDVYRFCDEVWTFIIKDVNFKLDNNTQQLHADKIKIVACQSKVAEKT</sequence>
<dbReference type="EMBL" id="FJUY01000019">
    <property type="protein sequence ID" value="CZT24037.1"/>
    <property type="molecule type" value="Genomic_DNA"/>
</dbReference>
<dbReference type="PANTHER" id="PTHR10966">
    <property type="entry name" value="TRANSCRIPTION INITIATION FACTOR IIA SUBUNIT 2"/>
    <property type="match status" value="1"/>
</dbReference>
<evidence type="ECO:0000313" key="12">
    <source>
        <dbReference type="EMBL" id="CZT24037.1"/>
    </source>
</evidence>
<evidence type="ECO:0000256" key="4">
    <source>
        <dbReference type="ARBA" id="ARBA00023015"/>
    </source>
</evidence>
<keyword evidence="13" id="KW-1185">Reference proteome</keyword>
<dbReference type="RefSeq" id="XP_023630761.1">
    <property type="nucleotide sequence ID" value="XM_023774993.1"/>
</dbReference>
<evidence type="ECO:0000313" key="13">
    <source>
        <dbReference type="Proteomes" id="UP000225277"/>
    </source>
</evidence>
<keyword evidence="12" id="KW-0648">Protein biosynthesis</keyword>
<dbReference type="OrthoDB" id="586585at2759"/>
<gene>
    <name evidence="12" type="ORF">RCC_09754</name>
</gene>
<protein>
    <recommendedName>
        <fullName evidence="3 9">Transcription initiation factor IIA subunit 2</fullName>
    </recommendedName>
</protein>
<comment type="subunit">
    <text evidence="8">TFIIA is a heterodimer composed of the large TOA1 and the small TOA2 subunits.</text>
</comment>
<dbReference type="SUPFAM" id="SSF47396">
    <property type="entry name" value="Transcription factor IIA (TFIIA), alpha-helical domain"/>
    <property type="match status" value="1"/>
</dbReference>
<dbReference type="GO" id="GO:0006367">
    <property type="term" value="P:transcription initiation at RNA polymerase II promoter"/>
    <property type="evidence" value="ECO:0007669"/>
    <property type="project" value="InterPro"/>
</dbReference>
<feature type="domain" description="Transcription initiation factor IIA gamma subunit N-terminal" evidence="10">
    <location>
        <begin position="10"/>
        <end position="56"/>
    </location>
</feature>
<dbReference type="InterPro" id="IPR015871">
    <property type="entry name" value="TFIIA_gsu_C"/>
</dbReference>
<evidence type="ECO:0000256" key="7">
    <source>
        <dbReference type="ARBA" id="ARBA00024733"/>
    </source>
</evidence>
<evidence type="ECO:0000256" key="1">
    <source>
        <dbReference type="ARBA" id="ARBA00004123"/>
    </source>
</evidence>
<evidence type="ECO:0000256" key="2">
    <source>
        <dbReference type="ARBA" id="ARBA00007675"/>
    </source>
</evidence>
<dbReference type="STRING" id="112498.A0A2D3V134"/>
<dbReference type="CDD" id="cd10014">
    <property type="entry name" value="TFIIA_gamma_C"/>
    <property type="match status" value="1"/>
</dbReference>
<comment type="similarity">
    <text evidence="2 9">Belongs to the TFIIA subunit 2 family.</text>
</comment>
<evidence type="ECO:0000259" key="10">
    <source>
        <dbReference type="Pfam" id="PF02268"/>
    </source>
</evidence>
<accession>A0A2D3V134</accession>
<dbReference type="Gene3D" id="2.30.18.10">
    <property type="entry name" value="Transcription factor IIA (TFIIA), beta-barrel domain"/>
    <property type="match status" value="1"/>
</dbReference>
<comment type="function">
    <text evidence="7">TFIIA is a component of the transcription machinery of RNA polymerase II and plays an important role in transcriptional activation. TFIIA in a complex with TBP mediates transcriptional activity.</text>
</comment>
<dbReference type="FunFam" id="2.30.18.10:FF:000003">
    <property type="entry name" value="Transcription initiation factor IIA subunit 2"/>
    <property type="match status" value="1"/>
</dbReference>
<proteinExistence type="inferred from homology"/>
<dbReference type="InterPro" id="IPR015872">
    <property type="entry name" value="TFIIA_gsu_N"/>
</dbReference>
<keyword evidence="12" id="KW-0396">Initiation factor</keyword>
<organism evidence="12 13">
    <name type="scientific">Ramularia collo-cygni</name>
    <dbReference type="NCBI Taxonomy" id="112498"/>
    <lineage>
        <taxon>Eukaryota</taxon>
        <taxon>Fungi</taxon>
        <taxon>Dikarya</taxon>
        <taxon>Ascomycota</taxon>
        <taxon>Pezizomycotina</taxon>
        <taxon>Dothideomycetes</taxon>
        <taxon>Dothideomycetidae</taxon>
        <taxon>Mycosphaerellales</taxon>
        <taxon>Mycosphaerellaceae</taxon>
        <taxon>Ramularia</taxon>
    </lineage>
</organism>